<accession>A0ABX7WSG4</accession>
<dbReference type="NCBIfam" id="TIGR01179">
    <property type="entry name" value="galE"/>
    <property type="match status" value="1"/>
</dbReference>
<dbReference type="Gene3D" id="3.90.25.10">
    <property type="entry name" value="UDP-galactose 4-epimerase, domain 1"/>
    <property type="match status" value="1"/>
</dbReference>
<name>A0ABX7WSG4_9GAMM</name>
<protein>
    <recommendedName>
        <fullName evidence="6 10">UDP-glucose 4-epimerase</fullName>
        <ecNumber evidence="5 10">5.1.3.2</ecNumber>
    </recommendedName>
</protein>
<evidence type="ECO:0000256" key="8">
    <source>
        <dbReference type="ARBA" id="ARBA00023144"/>
    </source>
</evidence>
<comment type="catalytic activity">
    <reaction evidence="1 10">
        <text>UDP-alpha-D-glucose = UDP-alpha-D-galactose</text>
        <dbReference type="Rhea" id="RHEA:22168"/>
        <dbReference type="ChEBI" id="CHEBI:58885"/>
        <dbReference type="ChEBI" id="CHEBI:66914"/>
        <dbReference type="EC" id="5.1.3.2"/>
    </reaction>
</comment>
<comment type="subunit">
    <text evidence="10">Homodimer.</text>
</comment>
<keyword evidence="7 10" id="KW-0520">NAD</keyword>
<dbReference type="SUPFAM" id="SSF51735">
    <property type="entry name" value="NAD(P)-binding Rossmann-fold domains"/>
    <property type="match status" value="1"/>
</dbReference>
<dbReference type="RefSeq" id="WP_210221045.1">
    <property type="nucleotide sequence ID" value="NZ_CP072801.1"/>
</dbReference>
<dbReference type="EMBL" id="CP072801">
    <property type="protein sequence ID" value="QTR44564.1"/>
    <property type="molecule type" value="Genomic_DNA"/>
</dbReference>
<evidence type="ECO:0000256" key="3">
    <source>
        <dbReference type="ARBA" id="ARBA00004947"/>
    </source>
</evidence>
<evidence type="ECO:0000256" key="6">
    <source>
        <dbReference type="ARBA" id="ARBA00018569"/>
    </source>
</evidence>
<evidence type="ECO:0000256" key="2">
    <source>
        <dbReference type="ARBA" id="ARBA00001911"/>
    </source>
</evidence>
<evidence type="ECO:0000259" key="11">
    <source>
        <dbReference type="Pfam" id="PF01370"/>
    </source>
</evidence>
<evidence type="ECO:0000256" key="4">
    <source>
        <dbReference type="ARBA" id="ARBA00007637"/>
    </source>
</evidence>
<keyword evidence="10" id="KW-0119">Carbohydrate metabolism</keyword>
<keyword evidence="8" id="KW-0299">Galactose metabolism</keyword>
<dbReference type="Gene3D" id="3.40.50.720">
    <property type="entry name" value="NAD(P)-binding Rossmann-like Domain"/>
    <property type="match status" value="1"/>
</dbReference>
<proteinExistence type="inferred from homology"/>
<reference evidence="12 13" key="1">
    <citation type="submission" date="2021-04" db="EMBL/GenBank/DDBJ databases">
        <title>Genomics, taxonomy and metabolism of representatives of sulfur bacteria of the genus Thiothrix: Thiothrix fructosivorans QT, Thiothrix unzii A1T and three new species, Thiothrix subterranea sp. nov., Thiothrix litoralis sp. nov. and 'Candidatus Thiothrix anitrata' sp. nov.</title>
        <authorList>
            <person name="Ravin N.V."/>
            <person name="Smolyakov D."/>
            <person name="Rudenko T.S."/>
            <person name="Mardanov A.V."/>
            <person name="Beletsky A.V."/>
            <person name="Markov N.D."/>
            <person name="Fomenkov A.I."/>
            <person name="Roberts R.J."/>
            <person name="Karnachuk O.V."/>
            <person name="Novikov A."/>
            <person name="Grabovich M.Y."/>
        </authorList>
    </citation>
    <scope>NUCLEOTIDE SEQUENCE [LARGE SCALE GENOMIC DNA]</scope>
    <source>
        <strain evidence="12 13">AS</strain>
    </source>
</reference>
<evidence type="ECO:0000256" key="7">
    <source>
        <dbReference type="ARBA" id="ARBA00023027"/>
    </source>
</evidence>
<evidence type="ECO:0000313" key="12">
    <source>
        <dbReference type="EMBL" id="QTR44564.1"/>
    </source>
</evidence>
<dbReference type="PANTHER" id="PTHR43725:SF47">
    <property type="entry name" value="UDP-GLUCOSE 4-EPIMERASE"/>
    <property type="match status" value="1"/>
</dbReference>
<gene>
    <name evidence="12" type="primary">galE</name>
    <name evidence="12" type="ORF">J9253_10925</name>
</gene>
<comment type="similarity">
    <text evidence="4 10">Belongs to the NAD(P)-dependent epimerase/dehydratase family.</text>
</comment>
<dbReference type="GO" id="GO:0003978">
    <property type="term" value="F:UDP-glucose 4-epimerase activity"/>
    <property type="evidence" value="ECO:0007669"/>
    <property type="project" value="UniProtKB-EC"/>
</dbReference>
<keyword evidence="13" id="KW-1185">Reference proteome</keyword>
<dbReference type="PANTHER" id="PTHR43725">
    <property type="entry name" value="UDP-GLUCOSE 4-EPIMERASE"/>
    <property type="match status" value="1"/>
</dbReference>
<evidence type="ECO:0000256" key="1">
    <source>
        <dbReference type="ARBA" id="ARBA00000083"/>
    </source>
</evidence>
<comment type="pathway">
    <text evidence="3 10">Carbohydrate metabolism; galactose metabolism.</text>
</comment>
<evidence type="ECO:0000256" key="9">
    <source>
        <dbReference type="ARBA" id="ARBA00023235"/>
    </source>
</evidence>
<evidence type="ECO:0000256" key="10">
    <source>
        <dbReference type="RuleBase" id="RU366046"/>
    </source>
</evidence>
<dbReference type="CDD" id="cd05247">
    <property type="entry name" value="UDP_G4E_1_SDR_e"/>
    <property type="match status" value="1"/>
</dbReference>
<dbReference type="Pfam" id="PF01370">
    <property type="entry name" value="Epimerase"/>
    <property type="match status" value="1"/>
</dbReference>
<evidence type="ECO:0000256" key="5">
    <source>
        <dbReference type="ARBA" id="ARBA00013189"/>
    </source>
</evidence>
<dbReference type="InterPro" id="IPR036291">
    <property type="entry name" value="NAD(P)-bd_dom_sf"/>
</dbReference>
<evidence type="ECO:0000313" key="13">
    <source>
        <dbReference type="Proteomes" id="UP000672039"/>
    </source>
</evidence>
<sequence length="343" mass="37771">MQTSKMILVTGGAGYIGSHTCVELLAAGFQVVVLDNLCNSSPESLRRVAEISGQATIPFYEGDIRDPVLLDRIFKEQAIYSVIHFAGLKAVGESVEKPLDYYDNNVAGTVSLLQAMQRHGVRNIVFSSSATVYGDPHTTPIQEHFPLSATNPYGRSKLMIEEMLGDLYKADPGWKIALLRYFNPVGAHESGKIGEDPQGVPNNLMPYIARVAVGQYEYLSVFGGDYPTHDGTGVRDYIHVVDLAKGHVKALEAFLRGDVPNLLLINLGTGQGYSVLDMVKAFAEASGREVPYRIVARRAGDIACCYADPALAEQLIHWKAEKNLVEMCQDTWHWQKHNPQGYN</sequence>
<dbReference type="InterPro" id="IPR001509">
    <property type="entry name" value="Epimerase_deHydtase"/>
</dbReference>
<organism evidence="12 13">
    <name type="scientific">Thiothrix litoralis</name>
    <dbReference type="NCBI Taxonomy" id="2891210"/>
    <lineage>
        <taxon>Bacteria</taxon>
        <taxon>Pseudomonadati</taxon>
        <taxon>Pseudomonadota</taxon>
        <taxon>Gammaproteobacteria</taxon>
        <taxon>Thiotrichales</taxon>
        <taxon>Thiotrichaceae</taxon>
        <taxon>Thiothrix</taxon>
    </lineage>
</organism>
<dbReference type="EC" id="5.1.3.2" evidence="5 10"/>
<dbReference type="Proteomes" id="UP000672039">
    <property type="component" value="Chromosome"/>
</dbReference>
<feature type="domain" description="NAD-dependent epimerase/dehydratase" evidence="11">
    <location>
        <begin position="7"/>
        <end position="261"/>
    </location>
</feature>
<dbReference type="InterPro" id="IPR005886">
    <property type="entry name" value="UDP_G4E"/>
</dbReference>
<keyword evidence="9 10" id="KW-0413">Isomerase</keyword>
<comment type="cofactor">
    <cofactor evidence="2 10">
        <name>NAD(+)</name>
        <dbReference type="ChEBI" id="CHEBI:57540"/>
    </cofactor>
</comment>
<dbReference type="NCBIfam" id="NF007956">
    <property type="entry name" value="PRK10675.1"/>
    <property type="match status" value="1"/>
</dbReference>